<dbReference type="RefSeq" id="WP_168877589.1">
    <property type="nucleotide sequence ID" value="NZ_JABAIM010000002.1"/>
</dbReference>
<protein>
    <submittedName>
        <fullName evidence="1">Uncharacterized protein</fullName>
    </submittedName>
</protein>
<dbReference type="AlphaFoldDB" id="A0A847S7P2"/>
<organism evidence="1 2">
    <name type="scientific">Leeia aquatica</name>
    <dbReference type="NCBI Taxonomy" id="2725557"/>
    <lineage>
        <taxon>Bacteria</taxon>
        <taxon>Pseudomonadati</taxon>
        <taxon>Pseudomonadota</taxon>
        <taxon>Betaproteobacteria</taxon>
        <taxon>Neisseriales</taxon>
        <taxon>Leeiaceae</taxon>
        <taxon>Leeia</taxon>
    </lineage>
</organism>
<accession>A0A847S7P2</accession>
<reference evidence="1 2" key="1">
    <citation type="submission" date="2020-04" db="EMBL/GenBank/DDBJ databases">
        <title>Draft genome of Leeia sp. IMCC25680.</title>
        <authorList>
            <person name="Song J."/>
            <person name="Cho J.-C."/>
        </authorList>
    </citation>
    <scope>NUCLEOTIDE SEQUENCE [LARGE SCALE GENOMIC DNA]</scope>
    <source>
        <strain evidence="1 2">IMCC25680</strain>
    </source>
</reference>
<evidence type="ECO:0000313" key="1">
    <source>
        <dbReference type="EMBL" id="NLR75964.1"/>
    </source>
</evidence>
<gene>
    <name evidence="1" type="ORF">HF682_12420</name>
</gene>
<proteinExistence type="predicted"/>
<comment type="caution">
    <text evidence="1">The sequence shown here is derived from an EMBL/GenBank/DDBJ whole genome shotgun (WGS) entry which is preliminary data.</text>
</comment>
<sequence>MKYQNDEHVRKAIVDVSKEDIVLDNGAFYPAEALTQRLAQLVEKGRGFAVVCGARALLERHGMSLEENKGAVFALYETLFRKAMSCIDLDRYNITHRPIDLNYMDVDGYGVNKQFSHDGKVAGREYVTTKCIHFDTATPFVANVYGPNRNIAGGYPVVTEIQQYCADKGIPAREIVTNIPQNYNMAIKPEHYAELLNDYSFCLKMDFERDMVMVMLSNEIEFGVAHGATDPMPKVPGVESYRPIRHYEYQYSEESHYDEWLAYYSLPLSNVTDYDGSVPLGIDYYKTGGQVRHVVEYTN</sequence>
<evidence type="ECO:0000313" key="2">
    <source>
        <dbReference type="Proteomes" id="UP000587991"/>
    </source>
</evidence>
<name>A0A847S7P2_9NEIS</name>
<dbReference type="Proteomes" id="UP000587991">
    <property type="component" value="Unassembled WGS sequence"/>
</dbReference>
<dbReference type="EMBL" id="JABAIM010000002">
    <property type="protein sequence ID" value="NLR75964.1"/>
    <property type="molecule type" value="Genomic_DNA"/>
</dbReference>
<keyword evidence="2" id="KW-1185">Reference proteome</keyword>